<comment type="function">
    <text evidence="2">An aminoacyl-tRNA editing enzyme that deacylates mischarged D-aminoacyl-tRNAs. Also deacylates mischarged glycyl-tRNA(Ala), protecting cells against glycine mischarging by AlaRS. Acts via tRNA-based rather than protein-based catalysis; rejects L-amino acids rather than detecting D-amino acids in the active site. By recycling D-aminoacyl-tRNA to D-amino acids and free tRNA molecules, this enzyme counteracts the toxicity associated with the formation of D-aminoacyl-tRNA entities in vivo and helps enforce protein L-homochirality.</text>
</comment>
<dbReference type="HAMAP" id="MF_00518">
    <property type="entry name" value="Deacylase_Dtd"/>
    <property type="match status" value="1"/>
</dbReference>
<reference evidence="3 4" key="1">
    <citation type="submission" date="2016-09" db="EMBL/GenBank/DDBJ databases">
        <authorList>
            <person name="Capua I."/>
            <person name="De Benedictis P."/>
            <person name="Joannis T."/>
            <person name="Lombin L.H."/>
            <person name="Cattoli G."/>
        </authorList>
    </citation>
    <scope>NUCLEOTIDE SEQUENCE [LARGE SCALE GENOMIC DNA]</scope>
    <source>
        <strain evidence="3 4">NRS-1</strain>
    </source>
</reference>
<dbReference type="STRING" id="237258.SAMN04489756_11532"/>
<evidence type="ECO:0000313" key="3">
    <source>
        <dbReference type="EMBL" id="OEL11571.1"/>
    </source>
</evidence>
<dbReference type="GO" id="GO:0043908">
    <property type="term" value="F:Ser(Gly)-tRNA(Ala) hydrolase activity"/>
    <property type="evidence" value="ECO:0007669"/>
    <property type="project" value="UniProtKB-UniRule"/>
</dbReference>
<dbReference type="RefSeq" id="WP_069797922.1">
    <property type="nucleotide sequence ID" value="NZ_CP034157.1"/>
</dbReference>
<dbReference type="GO" id="GO:0019478">
    <property type="term" value="P:D-amino acid catabolic process"/>
    <property type="evidence" value="ECO:0007669"/>
    <property type="project" value="UniProtKB-UniRule"/>
</dbReference>
<keyword evidence="2 3" id="KW-0378">Hydrolase</keyword>
<comment type="subunit">
    <text evidence="2">Homodimer.</text>
</comment>
<keyword evidence="2" id="KW-0963">Cytoplasm</keyword>
<comment type="caution">
    <text evidence="3">The sequence shown here is derived from an EMBL/GenBank/DDBJ whole genome shotgun (WGS) entry which is preliminary data.</text>
</comment>
<evidence type="ECO:0000256" key="1">
    <source>
        <dbReference type="ARBA" id="ARBA00009673"/>
    </source>
</evidence>
<dbReference type="NCBIfam" id="TIGR00256">
    <property type="entry name" value="D-aminoacyl-tRNA deacylase"/>
    <property type="match status" value="1"/>
</dbReference>
<keyword evidence="2" id="KW-0694">RNA-binding</keyword>
<comment type="catalytic activity">
    <reaction evidence="2">
        <text>glycyl-tRNA(Ala) + H2O = tRNA(Ala) + glycine + H(+)</text>
        <dbReference type="Rhea" id="RHEA:53744"/>
        <dbReference type="Rhea" id="RHEA-COMP:9657"/>
        <dbReference type="Rhea" id="RHEA-COMP:13640"/>
        <dbReference type="ChEBI" id="CHEBI:15377"/>
        <dbReference type="ChEBI" id="CHEBI:15378"/>
        <dbReference type="ChEBI" id="CHEBI:57305"/>
        <dbReference type="ChEBI" id="CHEBI:78442"/>
        <dbReference type="ChEBI" id="CHEBI:78522"/>
    </reaction>
</comment>
<feature type="short sequence motif" description="Gly-cisPro motif, important for rejection of L-amino acids" evidence="2">
    <location>
        <begin position="137"/>
        <end position="138"/>
    </location>
</feature>
<evidence type="ECO:0000313" key="4">
    <source>
        <dbReference type="Proteomes" id="UP000095601"/>
    </source>
</evidence>
<gene>
    <name evidence="2 3" type="primary">dtd</name>
    <name evidence="3" type="ORF">BHF72_1972</name>
</gene>
<proteinExistence type="inferred from homology"/>
<dbReference type="PANTHER" id="PTHR10472">
    <property type="entry name" value="D-TYROSYL-TRNA TYR DEACYLASE"/>
    <property type="match status" value="1"/>
</dbReference>
<dbReference type="InterPro" id="IPR023509">
    <property type="entry name" value="DTD-like_sf"/>
</dbReference>
<name>A0A1E5UF81_9FLAO</name>
<dbReference type="GO" id="GO:0000049">
    <property type="term" value="F:tRNA binding"/>
    <property type="evidence" value="ECO:0007669"/>
    <property type="project" value="UniProtKB-UniRule"/>
</dbReference>
<dbReference type="OrthoDB" id="9801395at2"/>
<dbReference type="GO" id="GO:0051500">
    <property type="term" value="F:D-tyrosyl-tRNA(Tyr) deacylase activity"/>
    <property type="evidence" value="ECO:0007669"/>
    <property type="project" value="TreeGrafter"/>
</dbReference>
<dbReference type="CDD" id="cd00563">
    <property type="entry name" value="Dtyr_deacylase"/>
    <property type="match status" value="1"/>
</dbReference>
<evidence type="ECO:0000256" key="2">
    <source>
        <dbReference type="HAMAP-Rule" id="MF_00518"/>
    </source>
</evidence>
<comment type="similarity">
    <text evidence="1 2">Belongs to the DTD family.</text>
</comment>
<dbReference type="Gene3D" id="3.50.80.10">
    <property type="entry name" value="D-tyrosyl-tRNA(Tyr) deacylase"/>
    <property type="match status" value="1"/>
</dbReference>
<keyword evidence="4" id="KW-1185">Reference proteome</keyword>
<comment type="domain">
    <text evidence="2">A Gly-cisPro motif from one monomer fits into the active site of the other monomer to allow specific chiral rejection of L-amino acids.</text>
</comment>
<dbReference type="PANTHER" id="PTHR10472:SF5">
    <property type="entry name" value="D-AMINOACYL-TRNA DEACYLASE 1"/>
    <property type="match status" value="1"/>
</dbReference>
<accession>A0A1E5UF81</accession>
<dbReference type="EMBL" id="MKGI01000031">
    <property type="protein sequence ID" value="OEL11571.1"/>
    <property type="molecule type" value="Genomic_DNA"/>
</dbReference>
<dbReference type="KEGG" id="cnr:EB819_00430"/>
<dbReference type="InterPro" id="IPR003732">
    <property type="entry name" value="Daa-tRNA_deacyls_DTD"/>
</dbReference>
<keyword evidence="2" id="KW-0820">tRNA-binding</keyword>
<comment type="catalytic activity">
    <reaction evidence="2">
        <text>a D-aminoacyl-tRNA + H2O = a tRNA + a D-alpha-amino acid + H(+)</text>
        <dbReference type="Rhea" id="RHEA:13953"/>
        <dbReference type="Rhea" id="RHEA-COMP:10123"/>
        <dbReference type="Rhea" id="RHEA-COMP:10124"/>
        <dbReference type="ChEBI" id="CHEBI:15377"/>
        <dbReference type="ChEBI" id="CHEBI:15378"/>
        <dbReference type="ChEBI" id="CHEBI:59871"/>
        <dbReference type="ChEBI" id="CHEBI:78442"/>
        <dbReference type="ChEBI" id="CHEBI:79333"/>
        <dbReference type="EC" id="3.1.1.96"/>
    </reaction>
</comment>
<dbReference type="PATRIC" id="fig|237258.4.peg.1965"/>
<dbReference type="SUPFAM" id="SSF69500">
    <property type="entry name" value="DTD-like"/>
    <property type="match status" value="1"/>
</dbReference>
<protein>
    <recommendedName>
        <fullName evidence="2">D-aminoacyl-tRNA deacylase</fullName>
        <shortName evidence="2">DTD</shortName>
        <ecNumber evidence="2">3.1.1.96</ecNumber>
    </recommendedName>
    <alternativeName>
        <fullName evidence="2">Gly-tRNA(Ala) deacylase</fullName>
        <ecNumber evidence="2">3.1.1.-</ecNumber>
    </alternativeName>
</protein>
<dbReference type="Pfam" id="PF02580">
    <property type="entry name" value="Tyr_Deacylase"/>
    <property type="match status" value="1"/>
</dbReference>
<dbReference type="FunFam" id="3.50.80.10:FF:000001">
    <property type="entry name" value="D-aminoacyl-tRNA deacylase"/>
    <property type="match status" value="1"/>
</dbReference>
<sequence length="149" mass="16247">MKIVVQRVKEASVAVEGKIVGEISQGLLLLIGVDESDTQEDANWLIKKVVDLRIFSDSEGKMNLSVKDVAGEILCISQFTLISDYKKGNRPSYIKAAKPEKAIPLFEYFKSEIAKSGLKIESGIFGADMKVSLLNDGPVTLVLDSITKA</sequence>
<dbReference type="GO" id="GO:0106026">
    <property type="term" value="F:Gly-tRNA(Ala) deacylase activity"/>
    <property type="evidence" value="ECO:0007669"/>
    <property type="project" value="UniProtKB-UniRule"/>
</dbReference>
<comment type="subcellular location">
    <subcellularLocation>
        <location evidence="2">Cytoplasm</location>
    </subcellularLocation>
</comment>
<dbReference type="GO" id="GO:0005737">
    <property type="term" value="C:cytoplasm"/>
    <property type="evidence" value="ECO:0007669"/>
    <property type="project" value="UniProtKB-SubCell"/>
</dbReference>
<dbReference type="EC" id="3.1.1.-" evidence="2"/>
<dbReference type="Proteomes" id="UP000095601">
    <property type="component" value="Unassembled WGS sequence"/>
</dbReference>
<dbReference type="EC" id="3.1.1.96" evidence="2"/>
<organism evidence="3 4">
    <name type="scientific">Cloacibacterium normanense</name>
    <dbReference type="NCBI Taxonomy" id="237258"/>
    <lineage>
        <taxon>Bacteria</taxon>
        <taxon>Pseudomonadati</taxon>
        <taxon>Bacteroidota</taxon>
        <taxon>Flavobacteriia</taxon>
        <taxon>Flavobacteriales</taxon>
        <taxon>Weeksellaceae</taxon>
    </lineage>
</organism>
<dbReference type="AlphaFoldDB" id="A0A1E5UF81"/>